<organism evidence="2 3">
    <name type="scientific">Eragrostis curvula</name>
    <name type="common">weeping love grass</name>
    <dbReference type="NCBI Taxonomy" id="38414"/>
    <lineage>
        <taxon>Eukaryota</taxon>
        <taxon>Viridiplantae</taxon>
        <taxon>Streptophyta</taxon>
        <taxon>Embryophyta</taxon>
        <taxon>Tracheophyta</taxon>
        <taxon>Spermatophyta</taxon>
        <taxon>Magnoliopsida</taxon>
        <taxon>Liliopsida</taxon>
        <taxon>Poales</taxon>
        <taxon>Poaceae</taxon>
        <taxon>PACMAD clade</taxon>
        <taxon>Chloridoideae</taxon>
        <taxon>Eragrostideae</taxon>
        <taxon>Eragrostidinae</taxon>
        <taxon>Eragrostis</taxon>
    </lineage>
</organism>
<keyword evidence="3" id="KW-1185">Reference proteome</keyword>
<feature type="signal peptide" evidence="1">
    <location>
        <begin position="1"/>
        <end position="17"/>
    </location>
</feature>
<feature type="non-terminal residue" evidence="2">
    <location>
        <position position="1"/>
    </location>
</feature>
<name>A0A5J9WAN5_9POAL</name>
<protein>
    <submittedName>
        <fullName evidence="2">Uncharacterized protein</fullName>
    </submittedName>
</protein>
<dbReference type="EMBL" id="RWGY01000004">
    <property type="protein sequence ID" value="TVU45238.1"/>
    <property type="molecule type" value="Genomic_DNA"/>
</dbReference>
<evidence type="ECO:0000313" key="3">
    <source>
        <dbReference type="Proteomes" id="UP000324897"/>
    </source>
</evidence>
<evidence type="ECO:0000313" key="2">
    <source>
        <dbReference type="EMBL" id="TVU45238.1"/>
    </source>
</evidence>
<comment type="caution">
    <text evidence="2">The sequence shown here is derived from an EMBL/GenBank/DDBJ whole genome shotgun (WGS) entry which is preliminary data.</text>
</comment>
<keyword evidence="1" id="KW-0732">Signal</keyword>
<feature type="chain" id="PRO_5023850915" evidence="1">
    <location>
        <begin position="18"/>
        <end position="61"/>
    </location>
</feature>
<dbReference type="AlphaFoldDB" id="A0A5J9WAN5"/>
<dbReference type="Proteomes" id="UP000324897">
    <property type="component" value="Chromosome 5"/>
</dbReference>
<accession>A0A5J9WAN5</accession>
<proteinExistence type="predicted"/>
<gene>
    <name evidence="2" type="ORF">EJB05_04716</name>
</gene>
<sequence length="61" mass="6756">MVWFGLLRSICLHLSMGEPNNNESAMMHVGSEIVDGNGVIHENNMVHDNEMIQVGAAWFDG</sequence>
<reference evidence="2 3" key="1">
    <citation type="journal article" date="2019" name="Sci. Rep.">
        <title>A high-quality genome of Eragrostis curvula grass provides insights into Poaceae evolution and supports new strategies to enhance forage quality.</title>
        <authorList>
            <person name="Carballo J."/>
            <person name="Santos B.A.C.M."/>
            <person name="Zappacosta D."/>
            <person name="Garbus I."/>
            <person name="Selva J.P."/>
            <person name="Gallo C.A."/>
            <person name="Diaz A."/>
            <person name="Albertini E."/>
            <person name="Caccamo M."/>
            <person name="Echenique V."/>
        </authorList>
    </citation>
    <scope>NUCLEOTIDE SEQUENCE [LARGE SCALE GENOMIC DNA]</scope>
    <source>
        <strain evidence="3">cv. Victoria</strain>
        <tissue evidence="2">Leaf</tissue>
    </source>
</reference>
<dbReference type="Gramene" id="TVU45238">
    <property type="protein sequence ID" value="TVU45238"/>
    <property type="gene ID" value="EJB05_04716"/>
</dbReference>
<evidence type="ECO:0000256" key="1">
    <source>
        <dbReference type="SAM" id="SignalP"/>
    </source>
</evidence>